<feature type="domain" description="HTH lacI-type" evidence="4">
    <location>
        <begin position="1"/>
        <end position="55"/>
    </location>
</feature>
<dbReference type="SUPFAM" id="SSF47413">
    <property type="entry name" value="lambda repressor-like DNA-binding domains"/>
    <property type="match status" value="1"/>
</dbReference>
<evidence type="ECO:0000313" key="5">
    <source>
        <dbReference type="EMBL" id="MDL5056200.1"/>
    </source>
</evidence>
<dbReference type="PANTHER" id="PTHR30146:SF138">
    <property type="entry name" value="TRANSCRIPTIONAL REGULATORY PROTEIN"/>
    <property type="match status" value="1"/>
</dbReference>
<proteinExistence type="predicted"/>
<keyword evidence="1" id="KW-0805">Transcription regulation</keyword>
<dbReference type="Pfam" id="PF00356">
    <property type="entry name" value="LacI"/>
    <property type="match status" value="1"/>
</dbReference>
<evidence type="ECO:0000256" key="2">
    <source>
        <dbReference type="ARBA" id="ARBA00023125"/>
    </source>
</evidence>
<dbReference type="Pfam" id="PF13377">
    <property type="entry name" value="Peripla_BP_3"/>
    <property type="match status" value="1"/>
</dbReference>
<dbReference type="GO" id="GO:0003677">
    <property type="term" value="F:DNA binding"/>
    <property type="evidence" value="ECO:0007669"/>
    <property type="project" value="UniProtKB-KW"/>
</dbReference>
<keyword evidence="3" id="KW-0804">Transcription</keyword>
<dbReference type="CDD" id="cd06267">
    <property type="entry name" value="PBP1_LacI_sugar_binding-like"/>
    <property type="match status" value="1"/>
</dbReference>
<dbReference type="Gene3D" id="3.40.50.2300">
    <property type="match status" value="2"/>
</dbReference>
<evidence type="ECO:0000256" key="3">
    <source>
        <dbReference type="ARBA" id="ARBA00023163"/>
    </source>
</evidence>
<dbReference type="InterPro" id="IPR028082">
    <property type="entry name" value="Peripla_BP_I"/>
</dbReference>
<dbReference type="Gene3D" id="1.10.260.40">
    <property type="entry name" value="lambda repressor-like DNA-binding domains"/>
    <property type="match status" value="1"/>
</dbReference>
<dbReference type="InterPro" id="IPR000843">
    <property type="entry name" value="HTH_LacI"/>
</dbReference>
<evidence type="ECO:0000259" key="4">
    <source>
        <dbReference type="PROSITE" id="PS50932"/>
    </source>
</evidence>
<accession>A0ABT7LVZ7</accession>
<dbReference type="PROSITE" id="PS50932">
    <property type="entry name" value="HTH_LACI_2"/>
    <property type="match status" value="1"/>
</dbReference>
<keyword evidence="6" id="KW-1185">Reference proteome</keyword>
<dbReference type="EMBL" id="JASVEJ010000006">
    <property type="protein sequence ID" value="MDL5056200.1"/>
    <property type="molecule type" value="Genomic_DNA"/>
</dbReference>
<evidence type="ECO:0000256" key="1">
    <source>
        <dbReference type="ARBA" id="ARBA00023015"/>
    </source>
</evidence>
<keyword evidence="2 5" id="KW-0238">DNA-binding</keyword>
<name>A0ABT7LVZ7_9CYAN</name>
<comment type="caution">
    <text evidence="5">The sequence shown here is derived from an EMBL/GenBank/DDBJ whole genome shotgun (WGS) entry which is preliminary data.</text>
</comment>
<evidence type="ECO:0000313" key="6">
    <source>
        <dbReference type="Proteomes" id="UP001230986"/>
    </source>
</evidence>
<dbReference type="Proteomes" id="UP001230986">
    <property type="component" value="Unassembled WGS sequence"/>
</dbReference>
<dbReference type="SUPFAM" id="SSF53822">
    <property type="entry name" value="Periplasmic binding protein-like I"/>
    <property type="match status" value="1"/>
</dbReference>
<dbReference type="InterPro" id="IPR046335">
    <property type="entry name" value="LacI/GalR-like_sensor"/>
</dbReference>
<protein>
    <submittedName>
        <fullName evidence="5">LacI family DNA-binding transcriptional regulator</fullName>
    </submittedName>
</protein>
<gene>
    <name evidence="5" type="ORF">QQ055_01760</name>
</gene>
<dbReference type="SMART" id="SM00354">
    <property type="entry name" value="HTH_LACI"/>
    <property type="match status" value="1"/>
</dbReference>
<reference evidence="5 6" key="1">
    <citation type="submission" date="2023-06" db="EMBL/GenBank/DDBJ databases">
        <title>Whole genome sequence of Oscillatoria calcuttensis NRMC-F 0142.</title>
        <authorList>
            <person name="Shakena Fathima T."/>
            <person name="Muralitharan G."/>
            <person name="Thajuddin N."/>
        </authorList>
    </citation>
    <scope>NUCLEOTIDE SEQUENCE [LARGE SCALE GENOMIC DNA]</scope>
    <source>
        <strain evidence="5 6">NRMC-F 0142</strain>
    </source>
</reference>
<sequence length="339" mass="37399">MEDVAEKAQVSVSTASRILTRDRNGRFSDETRQRVLNAAREIGYRPNLAARSLISGQSNIIGFVSPRVVDTPFTALRVLQILTHIEIACSERGYHLLLSSPRYVNGALDEHYMQLLSSGYLDGLIIHDENVNFSLLEPALEFGIPAVVIGNREHPYFVNGDDYLGGALQAEHLLQLGHRHIGVIGLPDNSHYAARLRLRGVMDVASRMGVSTETFYRRDGDFTSESGLAAAHYLLTHHPEITALLVNNDRMAIGALQAARQMGLRVPQDISIIGFDNLPQSADTTPPLTTIDQSVELWGEAAVAMLLRVRQGEQPVSRMMDTRLVIRETTSAPRTGGLR</sequence>
<dbReference type="RefSeq" id="WP_286004120.1">
    <property type="nucleotide sequence ID" value="NZ_JASVEJ010000006.1"/>
</dbReference>
<dbReference type="PANTHER" id="PTHR30146">
    <property type="entry name" value="LACI-RELATED TRANSCRIPTIONAL REPRESSOR"/>
    <property type="match status" value="1"/>
</dbReference>
<dbReference type="CDD" id="cd01392">
    <property type="entry name" value="HTH_LacI"/>
    <property type="match status" value="1"/>
</dbReference>
<dbReference type="InterPro" id="IPR010982">
    <property type="entry name" value="Lambda_DNA-bd_dom_sf"/>
</dbReference>
<organism evidence="5 6">
    <name type="scientific">Geitlerinema calcuttense NRMC-F 0142</name>
    <dbReference type="NCBI Taxonomy" id="2922238"/>
    <lineage>
        <taxon>Bacteria</taxon>
        <taxon>Bacillati</taxon>
        <taxon>Cyanobacteriota</taxon>
        <taxon>Cyanophyceae</taxon>
        <taxon>Geitlerinematales</taxon>
        <taxon>Geitlerinemataceae</taxon>
        <taxon>Geitlerinema</taxon>
    </lineage>
</organism>